<evidence type="ECO:0000259" key="2">
    <source>
        <dbReference type="Pfam" id="PF13579"/>
    </source>
</evidence>
<dbReference type="CDD" id="cd03794">
    <property type="entry name" value="GT4_WbuB-like"/>
    <property type="match status" value="1"/>
</dbReference>
<dbReference type="GO" id="GO:0016757">
    <property type="term" value="F:glycosyltransferase activity"/>
    <property type="evidence" value="ECO:0007669"/>
    <property type="project" value="InterPro"/>
</dbReference>
<proteinExistence type="predicted"/>
<dbReference type="EMBL" id="CAGS01000679">
    <property type="protein sequence ID" value="CCF86080.1"/>
    <property type="molecule type" value="Genomic_DNA"/>
</dbReference>
<name>I4EN17_9BACT</name>
<dbReference type="Gene3D" id="3.40.50.2000">
    <property type="entry name" value="Glycogen Phosphorylase B"/>
    <property type="match status" value="2"/>
</dbReference>
<accession>I4EN17</accession>
<evidence type="ECO:0000313" key="4">
    <source>
        <dbReference type="Proteomes" id="UP000004221"/>
    </source>
</evidence>
<protein>
    <submittedName>
        <fullName evidence="3">Glycosyl transferase group 1</fullName>
    </submittedName>
</protein>
<dbReference type="InterPro" id="IPR028098">
    <property type="entry name" value="Glyco_trans_4-like_N"/>
</dbReference>
<dbReference type="Pfam" id="PF00534">
    <property type="entry name" value="Glycos_transf_1"/>
    <property type="match status" value="1"/>
</dbReference>
<evidence type="ECO:0000259" key="1">
    <source>
        <dbReference type="Pfam" id="PF00534"/>
    </source>
</evidence>
<organism evidence="3 4">
    <name type="scientific">Nitrolancea hollandica Lb</name>
    <dbReference type="NCBI Taxonomy" id="1129897"/>
    <lineage>
        <taxon>Bacteria</taxon>
        <taxon>Pseudomonadati</taxon>
        <taxon>Thermomicrobiota</taxon>
        <taxon>Thermomicrobia</taxon>
        <taxon>Sphaerobacterales</taxon>
        <taxon>Sphaerobacterineae</taxon>
        <taxon>Sphaerobacteraceae</taxon>
        <taxon>Nitrolancea</taxon>
    </lineage>
</organism>
<evidence type="ECO:0000313" key="3">
    <source>
        <dbReference type="EMBL" id="CCF86080.1"/>
    </source>
</evidence>
<sequence>MDGGVRISNTHVTRPALWPLATGEMIRWAHAEHPSLIHLFKPKGFGDLASRWLRRSTPVIVDMDDWEGNGGWNDTGLYSPLQRRVFDWQERTWPALASALTVASRELERRAIDLGAPPERVHYVPNGLTQTRIAALTPDPVAVAEFQTRRLPGGGPSILLYTRFVEFDPTIIADLLAGVRARVPGTRLVIAGGSAGGKAEPKLLARARKLGCDDAIIQIGWIDPGQLGFIAGACDVAVHPFDDSRLNRAKSPVKLLELMATGIPAVTTDVGEAPAFVENGTSGLVAPPGDVGALVAAVVGCLENPNLRIRFGQAARERVAREFSWDRLVDRVVRAYVSGLASG</sequence>
<dbReference type="PANTHER" id="PTHR12526">
    <property type="entry name" value="GLYCOSYLTRANSFERASE"/>
    <property type="match status" value="1"/>
</dbReference>
<comment type="caution">
    <text evidence="3">The sequence shown here is derived from an EMBL/GenBank/DDBJ whole genome shotgun (WGS) entry which is preliminary data.</text>
</comment>
<keyword evidence="4" id="KW-1185">Reference proteome</keyword>
<dbReference type="InterPro" id="IPR001296">
    <property type="entry name" value="Glyco_trans_1"/>
</dbReference>
<dbReference type="Proteomes" id="UP000004221">
    <property type="component" value="Unassembled WGS sequence"/>
</dbReference>
<feature type="domain" description="Glycosyltransferase subfamily 4-like N-terminal" evidence="2">
    <location>
        <begin position="14"/>
        <end position="127"/>
    </location>
</feature>
<reference evidence="3 4" key="1">
    <citation type="journal article" date="2012" name="ISME J.">
        <title>Nitrification expanded: discovery, physiology and genomics of a nitrite-oxidizing bacterium from the phylum Chloroflexi.</title>
        <authorList>
            <person name="Sorokin D.Y."/>
            <person name="Lucker S."/>
            <person name="Vejmelkova D."/>
            <person name="Kostrikina N.A."/>
            <person name="Kleerebezem R."/>
            <person name="Rijpstra W.I."/>
            <person name="Damste J.S."/>
            <person name="Le Paslier D."/>
            <person name="Muyzer G."/>
            <person name="Wagner M."/>
            <person name="van Loosdrecht M.C."/>
            <person name="Daims H."/>
        </authorList>
    </citation>
    <scope>NUCLEOTIDE SEQUENCE [LARGE SCALE GENOMIC DNA]</scope>
    <source>
        <strain evidence="4">none</strain>
    </source>
</reference>
<dbReference type="Pfam" id="PF13579">
    <property type="entry name" value="Glyco_trans_4_4"/>
    <property type="match status" value="1"/>
</dbReference>
<gene>
    <name evidence="3" type="ORF">NITHO_710003</name>
</gene>
<dbReference type="AlphaFoldDB" id="I4EN17"/>
<dbReference type="PANTHER" id="PTHR12526:SF600">
    <property type="entry name" value="GLYCOSYL TRANSFERASE GROUP 1"/>
    <property type="match status" value="1"/>
</dbReference>
<dbReference type="SUPFAM" id="SSF53756">
    <property type="entry name" value="UDP-Glycosyltransferase/glycogen phosphorylase"/>
    <property type="match status" value="1"/>
</dbReference>
<keyword evidence="3" id="KW-0808">Transferase</keyword>
<feature type="domain" description="Glycosyl transferase family 1" evidence="1">
    <location>
        <begin position="172"/>
        <end position="318"/>
    </location>
</feature>